<sequence>MYRLHRVHAAGRASNARKRILDVISLDYHETLFAAAGHQAEQARKTAMAENKGSYLLVVRRRYPNLRRRHLYCKVGGQTAIDLTTESAADARAVTPSAPVGEPSSASHRP</sequence>
<accession>A0A935Q0M0</accession>
<dbReference type="GO" id="GO:0051536">
    <property type="term" value="F:iron-sulfur cluster binding"/>
    <property type="evidence" value="ECO:0007669"/>
    <property type="project" value="InterPro"/>
</dbReference>
<dbReference type="GO" id="GO:0008901">
    <property type="term" value="F:ferredoxin hydrogenase activity"/>
    <property type="evidence" value="ECO:0007669"/>
    <property type="project" value="InterPro"/>
</dbReference>
<dbReference type="Proteomes" id="UP000697998">
    <property type="component" value="Unassembled WGS sequence"/>
</dbReference>
<dbReference type="PANTHER" id="PTHR30013:SF7">
    <property type="entry name" value="HYDROGENASE-2 SMALL CHAIN"/>
    <property type="match status" value="1"/>
</dbReference>
<proteinExistence type="predicted"/>
<gene>
    <name evidence="3" type="ORF">IPJ27_19945</name>
</gene>
<dbReference type="AlphaFoldDB" id="A0A935Q0M0"/>
<keyword evidence="1" id="KW-0560">Oxidoreductase</keyword>
<dbReference type="GO" id="GO:0009375">
    <property type="term" value="C:ferredoxin hydrogenase complex"/>
    <property type="evidence" value="ECO:0007669"/>
    <property type="project" value="InterPro"/>
</dbReference>
<evidence type="ECO:0000256" key="2">
    <source>
        <dbReference type="SAM" id="MobiDB-lite"/>
    </source>
</evidence>
<dbReference type="EMBL" id="JADJMH010000027">
    <property type="protein sequence ID" value="MBK7676840.1"/>
    <property type="molecule type" value="Genomic_DNA"/>
</dbReference>
<feature type="region of interest" description="Disordered" evidence="2">
    <location>
        <begin position="90"/>
        <end position="110"/>
    </location>
</feature>
<dbReference type="GO" id="GO:0016020">
    <property type="term" value="C:membrane"/>
    <property type="evidence" value="ECO:0007669"/>
    <property type="project" value="TreeGrafter"/>
</dbReference>
<comment type="caution">
    <text evidence="3">The sequence shown here is derived from an EMBL/GenBank/DDBJ whole genome shotgun (WGS) entry which is preliminary data.</text>
</comment>
<dbReference type="GO" id="GO:0009055">
    <property type="term" value="F:electron transfer activity"/>
    <property type="evidence" value="ECO:0007669"/>
    <property type="project" value="TreeGrafter"/>
</dbReference>
<evidence type="ECO:0000313" key="4">
    <source>
        <dbReference type="Proteomes" id="UP000697998"/>
    </source>
</evidence>
<dbReference type="GO" id="GO:0044569">
    <property type="term" value="C:[Ni-Fe] hydrogenase complex"/>
    <property type="evidence" value="ECO:0007669"/>
    <property type="project" value="TreeGrafter"/>
</dbReference>
<evidence type="ECO:0000313" key="3">
    <source>
        <dbReference type="EMBL" id="MBK7676840.1"/>
    </source>
</evidence>
<dbReference type="Gene3D" id="3.40.50.700">
    <property type="entry name" value="NADH:ubiquinone oxidoreductase-like, 20kDa subunit"/>
    <property type="match status" value="1"/>
</dbReference>
<protein>
    <submittedName>
        <fullName evidence="3">Uncharacterized protein</fullName>
    </submittedName>
</protein>
<dbReference type="GO" id="GO:0009061">
    <property type="term" value="P:anaerobic respiration"/>
    <property type="evidence" value="ECO:0007669"/>
    <property type="project" value="TreeGrafter"/>
</dbReference>
<dbReference type="InterPro" id="IPR001821">
    <property type="entry name" value="NiFe_hydrogenase_ssu"/>
</dbReference>
<organism evidence="3 4">
    <name type="scientific">Candidatus Accumulibacter proximus</name>
    <dbReference type="NCBI Taxonomy" id="2954385"/>
    <lineage>
        <taxon>Bacteria</taxon>
        <taxon>Pseudomonadati</taxon>
        <taxon>Pseudomonadota</taxon>
        <taxon>Betaproteobacteria</taxon>
        <taxon>Candidatus Accumulibacter</taxon>
    </lineage>
</organism>
<dbReference type="PANTHER" id="PTHR30013">
    <property type="entry name" value="NIFE / NIFESE HYDROGENASE SMALL SUBUNIT FAMILY MEMBER"/>
    <property type="match status" value="1"/>
</dbReference>
<reference evidence="3 4" key="1">
    <citation type="submission" date="2020-10" db="EMBL/GenBank/DDBJ databases">
        <title>Connecting structure to function with the recovery of over 1000 high-quality activated sludge metagenome-assembled genomes encoding full-length rRNA genes using long-read sequencing.</title>
        <authorList>
            <person name="Singleton C.M."/>
            <person name="Petriglieri F."/>
            <person name="Kristensen J.M."/>
            <person name="Kirkegaard R.H."/>
            <person name="Michaelsen T.Y."/>
            <person name="Andersen M.H."/>
            <person name="Karst S.M."/>
            <person name="Dueholm M.S."/>
            <person name="Nielsen P.H."/>
            <person name="Albertsen M."/>
        </authorList>
    </citation>
    <scope>NUCLEOTIDE SEQUENCE [LARGE SCALE GENOMIC DNA]</scope>
    <source>
        <strain evidence="3">EsbW_18-Q3-R4-48_BATAC.285</strain>
    </source>
</reference>
<dbReference type="InterPro" id="IPR037024">
    <property type="entry name" value="NiFe_Hase_small_N_sf"/>
</dbReference>
<dbReference type="SUPFAM" id="SSF56770">
    <property type="entry name" value="HydA/Nqo6-like"/>
    <property type="match status" value="1"/>
</dbReference>
<name>A0A935Q0M0_9PROT</name>
<evidence type="ECO:0000256" key="1">
    <source>
        <dbReference type="ARBA" id="ARBA00023002"/>
    </source>
</evidence>